<feature type="transmembrane region" description="Helical" evidence="11">
    <location>
        <begin position="288"/>
        <end position="308"/>
    </location>
</feature>
<sequence>DILTPSWSIQIPTCSKRFPVLCTTPRSLPLLGFLWGGWGELLGCGEAMEAVKPAAEARSLLLPGGLRIPKWAFAAALLAVDAILVSFIIAYVPYTKIDWDAYMSQVDGFIEGERDYMKLQGDTGPLVYPAGFLYIYTALKFVTGGRVHPAQVFFGILYILNLAIVMFIYLKTEVLPWWAFCLLCLSKRIHSIFMLRLFNDCFAMTLLHAALASILCEKWHLALIIFSAAVSVKMNVLLFAPPLFLLMLKAMNMRGVFSALFGAALLQVLLGLPFLLSHPVSYISQAFNLGRVFIHFWCTFFPAINYLLESVNFKFVPEDIFISKKFASLLLLVHLGLLAVFSHKRWCKHEGGLICFLHSRLPCVKVYNPVPGSISNSQFLPHDSSSKILNKDRGYHRPSNSFFLSPFKLSSSYESKHWIYDFQILQQSCLLVFLQFAFPSVDCAFSNFSTASFVCSRGAMLEYLSFKFLFLSSPVLYSPANIVGTLDCPM</sequence>
<keyword evidence="7" id="KW-0256">Endoplasmic reticulum</keyword>
<keyword evidence="6 11" id="KW-0812">Transmembrane</keyword>
<evidence type="ECO:0000256" key="5">
    <source>
        <dbReference type="ARBA" id="ARBA00022679"/>
    </source>
</evidence>
<feature type="transmembrane region" description="Helical" evidence="11">
    <location>
        <begin position="71"/>
        <end position="94"/>
    </location>
</feature>
<dbReference type="PANTHER" id="PTHR12646:SF0">
    <property type="entry name" value="DOL-P-MAN:MAN(5)GLCNAC(2)-PP-DOL ALPHA-1,3-MANNOSYLTRANSFERASE"/>
    <property type="match status" value="1"/>
</dbReference>
<comment type="caution">
    <text evidence="12">The sequence shown here is derived from an EMBL/GenBank/DDBJ whole genome shotgun (WGS) entry which is preliminary data.</text>
</comment>
<evidence type="ECO:0000256" key="9">
    <source>
        <dbReference type="ARBA" id="ARBA00023136"/>
    </source>
</evidence>
<name>A0A843VG27_COLES</name>
<evidence type="ECO:0000256" key="10">
    <source>
        <dbReference type="ARBA" id="ARBA00049506"/>
    </source>
</evidence>
<dbReference type="GO" id="GO:0005789">
    <property type="term" value="C:endoplasmic reticulum membrane"/>
    <property type="evidence" value="ECO:0007669"/>
    <property type="project" value="UniProtKB-SubCell"/>
</dbReference>
<evidence type="ECO:0000256" key="8">
    <source>
        <dbReference type="ARBA" id="ARBA00022989"/>
    </source>
</evidence>
<comment type="subcellular location">
    <subcellularLocation>
        <location evidence="1">Endoplasmic reticulum membrane</location>
        <topology evidence="1">Multi-pass membrane protein</topology>
    </subcellularLocation>
</comment>
<feature type="transmembrane region" description="Helical" evidence="11">
    <location>
        <begin position="126"/>
        <end position="143"/>
    </location>
</feature>
<dbReference type="Pfam" id="PF05208">
    <property type="entry name" value="ALG3"/>
    <property type="match status" value="1"/>
</dbReference>
<feature type="transmembrane region" description="Helical" evidence="11">
    <location>
        <begin position="320"/>
        <end position="341"/>
    </location>
</feature>
<dbReference type="GO" id="GO:0052925">
    <property type="term" value="F:dol-P-Man:Man(5)GlcNAc(2)-PP-Dol alpha-1,3-mannosyltransferase activity"/>
    <property type="evidence" value="ECO:0007669"/>
    <property type="project" value="UniProtKB-EC"/>
</dbReference>
<keyword evidence="9 11" id="KW-0472">Membrane</keyword>
<dbReference type="EMBL" id="NMUH01001238">
    <property type="protein sequence ID" value="MQL90399.1"/>
    <property type="molecule type" value="Genomic_DNA"/>
</dbReference>
<feature type="transmembrane region" description="Helical" evidence="11">
    <location>
        <begin position="256"/>
        <end position="276"/>
    </location>
</feature>
<dbReference type="PANTHER" id="PTHR12646">
    <property type="entry name" value="NOT56 - RELATED"/>
    <property type="match status" value="1"/>
</dbReference>
<evidence type="ECO:0000256" key="4">
    <source>
        <dbReference type="ARBA" id="ARBA00022676"/>
    </source>
</evidence>
<organism evidence="12 13">
    <name type="scientific">Colocasia esculenta</name>
    <name type="common">Wild taro</name>
    <name type="synonym">Arum esculentum</name>
    <dbReference type="NCBI Taxonomy" id="4460"/>
    <lineage>
        <taxon>Eukaryota</taxon>
        <taxon>Viridiplantae</taxon>
        <taxon>Streptophyta</taxon>
        <taxon>Embryophyta</taxon>
        <taxon>Tracheophyta</taxon>
        <taxon>Spermatophyta</taxon>
        <taxon>Magnoliopsida</taxon>
        <taxon>Liliopsida</taxon>
        <taxon>Araceae</taxon>
        <taxon>Aroideae</taxon>
        <taxon>Colocasieae</taxon>
        <taxon>Colocasia</taxon>
    </lineage>
</organism>
<evidence type="ECO:0000256" key="7">
    <source>
        <dbReference type="ARBA" id="ARBA00022824"/>
    </source>
</evidence>
<comment type="pathway">
    <text evidence="2">Protein modification; protein glycosylation.</text>
</comment>
<dbReference type="InterPro" id="IPR007873">
    <property type="entry name" value="Glycosyltransferase_ALG3"/>
</dbReference>
<evidence type="ECO:0000256" key="11">
    <source>
        <dbReference type="SAM" id="Phobius"/>
    </source>
</evidence>
<evidence type="ECO:0000313" key="12">
    <source>
        <dbReference type="EMBL" id="MQL90399.1"/>
    </source>
</evidence>
<dbReference type="AlphaFoldDB" id="A0A843VG27"/>
<dbReference type="EC" id="2.4.1.258" evidence="3"/>
<keyword evidence="13" id="KW-1185">Reference proteome</keyword>
<evidence type="ECO:0000256" key="3">
    <source>
        <dbReference type="ARBA" id="ARBA00011964"/>
    </source>
</evidence>
<feature type="transmembrane region" description="Helical" evidence="11">
    <location>
        <begin position="150"/>
        <end position="170"/>
    </location>
</feature>
<comment type="catalytic activity">
    <reaction evidence="10">
        <text>an alpha-D-Man-(1-&gt;2)-alpha-D-Man-(1-&gt;2)-alpha-D-Man-(1-&gt;3)-[alpha-D-Man-(1-&gt;6)]-beta-D-Man-(1-&gt;4)-beta-D-GlcNAc-(1-&gt;4)-alpha-D-GlcNAc-diphospho-di-trans,poly-cis-dolichol + a di-trans,poly-cis-dolichyl beta-D-mannosyl phosphate = an alpha-D-Man-(1-&gt;2)-alpha-D-Man-(1-&gt;2)-alpha-D-Man-(1-&gt;3)-[alpha-D-Man-(1-&gt;3)-alpha-D-Man-(1-&gt;6)]-beta-D-Man-(1-&gt;4)-beta-D-GlcNAc-(1-&gt;4)-alpha-D-GlcNAc-diphospho-di-trans,poly-cis-dolichol + a di-trans,poly-cis-dolichyl phosphate + H(+)</text>
        <dbReference type="Rhea" id="RHEA:29527"/>
        <dbReference type="Rhea" id="RHEA-COMP:19498"/>
        <dbReference type="Rhea" id="RHEA-COMP:19501"/>
        <dbReference type="Rhea" id="RHEA-COMP:19516"/>
        <dbReference type="Rhea" id="RHEA-COMP:19517"/>
        <dbReference type="ChEBI" id="CHEBI:15378"/>
        <dbReference type="ChEBI" id="CHEBI:57683"/>
        <dbReference type="ChEBI" id="CHEBI:58211"/>
        <dbReference type="ChEBI" id="CHEBI:132515"/>
        <dbReference type="ChEBI" id="CHEBI:132516"/>
        <dbReference type="EC" id="2.4.1.258"/>
    </reaction>
    <physiologicalReaction direction="left-to-right" evidence="10">
        <dbReference type="Rhea" id="RHEA:29528"/>
    </physiologicalReaction>
</comment>
<feature type="non-terminal residue" evidence="12">
    <location>
        <position position="1"/>
    </location>
</feature>
<evidence type="ECO:0000256" key="6">
    <source>
        <dbReference type="ARBA" id="ARBA00022692"/>
    </source>
</evidence>
<dbReference type="Proteomes" id="UP000652761">
    <property type="component" value="Unassembled WGS sequence"/>
</dbReference>
<protein>
    <recommendedName>
        <fullName evidence="3">dolichyl-P-Man:Man5GlcNAc2-PP-dolichol alpha-1,3-mannosyltransferase</fullName>
        <ecNumber evidence="3">2.4.1.258</ecNumber>
    </recommendedName>
</protein>
<gene>
    <name evidence="12" type="ORF">Taro_023006</name>
</gene>
<reference evidence="12" key="1">
    <citation type="submission" date="2017-07" db="EMBL/GenBank/DDBJ databases">
        <title>Taro Niue Genome Assembly and Annotation.</title>
        <authorList>
            <person name="Atibalentja N."/>
            <person name="Keating K."/>
            <person name="Fields C.J."/>
        </authorList>
    </citation>
    <scope>NUCLEOTIDE SEQUENCE</scope>
    <source>
        <strain evidence="12">Niue_2</strain>
        <tissue evidence="12">Leaf</tissue>
    </source>
</reference>
<keyword evidence="8 11" id="KW-1133">Transmembrane helix</keyword>
<evidence type="ECO:0000256" key="1">
    <source>
        <dbReference type="ARBA" id="ARBA00004477"/>
    </source>
</evidence>
<dbReference type="OrthoDB" id="20028at2759"/>
<keyword evidence="4" id="KW-0328">Glycosyltransferase</keyword>
<keyword evidence="5" id="KW-0808">Transferase</keyword>
<accession>A0A843VG27</accession>
<proteinExistence type="predicted"/>
<evidence type="ECO:0000313" key="13">
    <source>
        <dbReference type="Proteomes" id="UP000652761"/>
    </source>
</evidence>
<evidence type="ECO:0000256" key="2">
    <source>
        <dbReference type="ARBA" id="ARBA00004922"/>
    </source>
</evidence>
<feature type="transmembrane region" description="Helical" evidence="11">
    <location>
        <begin position="219"/>
        <end position="244"/>
    </location>
</feature>